<evidence type="ECO:0000313" key="3">
    <source>
        <dbReference type="EMBL" id="ANZ75905.1"/>
    </source>
</evidence>
<feature type="transmembrane region" description="Helical" evidence="2">
    <location>
        <begin position="173"/>
        <end position="192"/>
    </location>
</feature>
<gene>
    <name evidence="3" type="primary">EOS1</name>
    <name evidence="3" type="ORF">ATY40_BA7503204</name>
</gene>
<feature type="region of interest" description="Disordered" evidence="1">
    <location>
        <begin position="1"/>
        <end position="24"/>
    </location>
</feature>
<keyword evidence="4" id="KW-1185">Reference proteome</keyword>
<dbReference type="PANTHER" id="PTHR28147:SF1">
    <property type="entry name" value="N-GLYCOSYLATION PROTEIN EOS1"/>
    <property type="match status" value="1"/>
</dbReference>
<dbReference type="InterPro" id="IPR021100">
    <property type="entry name" value="N-glycosylation_EOS1"/>
</dbReference>
<dbReference type="GO" id="GO:0034599">
    <property type="term" value="P:cellular response to oxidative stress"/>
    <property type="evidence" value="ECO:0007669"/>
    <property type="project" value="InterPro"/>
</dbReference>
<keyword evidence="2" id="KW-0812">Transmembrane</keyword>
<feature type="transmembrane region" description="Helical" evidence="2">
    <location>
        <begin position="112"/>
        <end position="134"/>
    </location>
</feature>
<reference evidence="3 4" key="1">
    <citation type="submission" date="2016-02" db="EMBL/GenBank/DDBJ databases">
        <title>Comparative genomic and transcriptomic foundation for Pichia pastoris.</title>
        <authorList>
            <person name="Love K.R."/>
            <person name="Shah K.A."/>
            <person name="Whittaker C.A."/>
            <person name="Wu J."/>
            <person name="Bartlett M.C."/>
            <person name="Ma D."/>
            <person name="Leeson R.L."/>
            <person name="Priest M."/>
            <person name="Young S.K."/>
            <person name="Love J.C."/>
        </authorList>
    </citation>
    <scope>NUCLEOTIDE SEQUENCE [LARGE SCALE GENOMIC DNA]</scope>
    <source>
        <strain evidence="3 4">ATCC 28485</strain>
    </source>
</reference>
<accession>A0A1B2JDJ3</accession>
<dbReference type="OrthoDB" id="2139606at2759"/>
<dbReference type="GO" id="GO:0005789">
    <property type="term" value="C:endoplasmic reticulum membrane"/>
    <property type="evidence" value="ECO:0007669"/>
    <property type="project" value="InterPro"/>
</dbReference>
<protein>
    <submittedName>
        <fullName evidence="3">BA75_03204T0</fullName>
    </submittedName>
</protein>
<organism evidence="3 4">
    <name type="scientific">Komagataella pastoris</name>
    <name type="common">Yeast</name>
    <name type="synonym">Pichia pastoris</name>
    <dbReference type="NCBI Taxonomy" id="4922"/>
    <lineage>
        <taxon>Eukaryota</taxon>
        <taxon>Fungi</taxon>
        <taxon>Dikarya</taxon>
        <taxon>Ascomycota</taxon>
        <taxon>Saccharomycotina</taxon>
        <taxon>Pichiomycetes</taxon>
        <taxon>Pichiales</taxon>
        <taxon>Pichiaceae</taxon>
        <taxon>Komagataella</taxon>
    </lineage>
</organism>
<dbReference type="PRINTS" id="PR02070">
    <property type="entry name" value="NGLYCOSEOS1"/>
</dbReference>
<sequence length="280" mass="31449">MSFTPTEEPIPSYERSQQLHRTASSRRMVRNSSHSLSNLNISKIVSEDIKKQQESLRIMGLAILSSRQHLALSFCKDIPLIIIAIDLYGCLKNCWAPRNHYHSITSAKSSEYVLGGIWCLVSGYLTYSILDGLMVRWIVTYSSWGAIVRMLSMSLLIVIVIQLLSIVCNPDGLYYLPAWVLISCLLTVIYIIQSYVTSNLRIKSHLEDPYAEGVISLPIIPRPDDKVKRTVDIYNIAVFAVVPIGIASFVTMVGLIRILLIMRFDVGSVTDKIPDITISQ</sequence>
<feature type="transmembrane region" description="Helical" evidence="2">
    <location>
        <begin position="146"/>
        <end position="167"/>
    </location>
</feature>
<proteinExistence type="predicted"/>
<dbReference type="Proteomes" id="UP000094565">
    <property type="component" value="Chromosome 2"/>
</dbReference>
<evidence type="ECO:0000313" key="4">
    <source>
        <dbReference type="Proteomes" id="UP000094565"/>
    </source>
</evidence>
<dbReference type="PANTHER" id="PTHR28147">
    <property type="entry name" value="N-GLYCOSYLATION PROTEIN EOS1"/>
    <property type="match status" value="1"/>
</dbReference>
<evidence type="ECO:0000256" key="1">
    <source>
        <dbReference type="SAM" id="MobiDB-lite"/>
    </source>
</evidence>
<feature type="transmembrane region" description="Helical" evidence="2">
    <location>
        <begin position="236"/>
        <end position="260"/>
    </location>
</feature>
<evidence type="ECO:0000256" key="2">
    <source>
        <dbReference type="SAM" id="Phobius"/>
    </source>
</evidence>
<dbReference type="EMBL" id="CP014585">
    <property type="protein sequence ID" value="ANZ75905.1"/>
    <property type="molecule type" value="Genomic_DNA"/>
</dbReference>
<name>A0A1B2JDJ3_PICPA</name>
<dbReference type="GO" id="GO:0006487">
    <property type="term" value="P:protein N-linked glycosylation"/>
    <property type="evidence" value="ECO:0007669"/>
    <property type="project" value="TreeGrafter"/>
</dbReference>
<dbReference type="Pfam" id="PF12326">
    <property type="entry name" value="EOS1"/>
    <property type="match status" value="1"/>
</dbReference>
<keyword evidence="2" id="KW-0472">Membrane</keyword>
<dbReference type="AlphaFoldDB" id="A0A1B2JDJ3"/>
<keyword evidence="2" id="KW-1133">Transmembrane helix</keyword>